<organism evidence="2 3">
    <name type="scientific">Phytophthora megakarya</name>
    <dbReference type="NCBI Taxonomy" id="4795"/>
    <lineage>
        <taxon>Eukaryota</taxon>
        <taxon>Sar</taxon>
        <taxon>Stramenopiles</taxon>
        <taxon>Oomycota</taxon>
        <taxon>Peronosporomycetes</taxon>
        <taxon>Peronosporales</taxon>
        <taxon>Peronosporaceae</taxon>
        <taxon>Phytophthora</taxon>
    </lineage>
</organism>
<gene>
    <name evidence="2" type="ORF">PHMEG_00031819</name>
</gene>
<evidence type="ECO:0000313" key="2">
    <source>
        <dbReference type="EMBL" id="OWY97609.1"/>
    </source>
</evidence>
<dbReference type="AlphaFoldDB" id="A0A225UZP3"/>
<name>A0A225UZP3_9STRA</name>
<comment type="caution">
    <text evidence="2">The sequence shown here is derived from an EMBL/GenBank/DDBJ whole genome shotgun (WGS) entry which is preliminary data.</text>
</comment>
<accession>A0A225UZP3</accession>
<feature type="region of interest" description="Disordered" evidence="1">
    <location>
        <begin position="72"/>
        <end position="103"/>
    </location>
</feature>
<keyword evidence="3" id="KW-1185">Reference proteome</keyword>
<evidence type="ECO:0000313" key="3">
    <source>
        <dbReference type="Proteomes" id="UP000198211"/>
    </source>
</evidence>
<dbReference type="EMBL" id="NBNE01010254">
    <property type="protein sequence ID" value="OWY97609.1"/>
    <property type="molecule type" value="Genomic_DNA"/>
</dbReference>
<dbReference type="OrthoDB" id="127787at2759"/>
<reference evidence="3" key="1">
    <citation type="submission" date="2017-03" db="EMBL/GenBank/DDBJ databases">
        <title>Phytopthora megakarya and P. palmivora, two closely related causual agents of cacao black pod achieved similar genome size and gene model numbers by different mechanisms.</title>
        <authorList>
            <person name="Ali S."/>
            <person name="Shao J."/>
            <person name="Larry D.J."/>
            <person name="Kronmiller B."/>
            <person name="Shen D."/>
            <person name="Strem M.D."/>
            <person name="Melnick R.L."/>
            <person name="Guiltinan M.J."/>
            <person name="Tyler B.M."/>
            <person name="Meinhardt L.W."/>
            <person name="Bailey B.A."/>
        </authorList>
    </citation>
    <scope>NUCLEOTIDE SEQUENCE [LARGE SCALE GENOMIC DNA]</scope>
    <source>
        <strain evidence="3">zdho120</strain>
    </source>
</reference>
<proteinExistence type="predicted"/>
<dbReference type="STRING" id="4795.A0A225UZP3"/>
<dbReference type="Proteomes" id="UP000198211">
    <property type="component" value="Unassembled WGS sequence"/>
</dbReference>
<evidence type="ECO:0000256" key="1">
    <source>
        <dbReference type="SAM" id="MobiDB-lite"/>
    </source>
</evidence>
<protein>
    <submittedName>
        <fullName evidence="2">Uncharacterized protein</fullName>
    </submittedName>
</protein>
<sequence length="137" mass="15811">MAIKQVHEWIKDPSNEIEATTCTGRFRRCYGRPCVHEMIRVYQSDYAKILQPTDFDSHWFIRSNALESVGSISEPAIRTTKRRATSKQDSHQNGDGPNGTRRELSHFELDDDTTFEENLIYLDAFLPPRTWGYAGLT</sequence>